<gene>
    <name evidence="1" type="ORF">RsoM1USA_38</name>
</gene>
<accession>A0A9W3URC8</accession>
<sequence length="67" mass="7522">MTTPKVPLSRAPRGVLSEKPVCMRLLPEERQTLERMAREEKRSISSLARLVLLAGIPHYKAGTPRTP</sequence>
<evidence type="ECO:0000313" key="2">
    <source>
        <dbReference type="Proteomes" id="UP000306261"/>
    </source>
</evidence>
<name>A0A9W3URC8_9CAUD</name>
<dbReference type="EMBL" id="MG747435">
    <property type="protein sequence ID" value="AVP40030.1"/>
    <property type="molecule type" value="Genomic_DNA"/>
</dbReference>
<evidence type="ECO:0000313" key="1">
    <source>
        <dbReference type="EMBL" id="AVP40030.1"/>
    </source>
</evidence>
<organism evidence="1 2">
    <name type="scientific">Ralstonia phage RsoM1USA</name>
    <dbReference type="NCBI Taxonomy" id="2991867"/>
    <lineage>
        <taxon>Viruses</taxon>
        <taxon>Duplodnaviria</taxon>
        <taxon>Heunggongvirae</taxon>
        <taxon>Uroviricota</taxon>
        <taxon>Caudoviricetes</taxon>
        <taxon>Peduoviridae</taxon>
        <taxon>Aresaunavirus</taxon>
        <taxon>Aresaunavirus RsoM1USA</taxon>
    </lineage>
</organism>
<reference evidence="1 2" key="1">
    <citation type="submission" date="2018-01" db="EMBL/GenBank/DDBJ databases">
        <authorList>
            <person name="Addy H.S."/>
            <person name="Ahmad A.A."/>
            <person name="Huang Q."/>
        </authorList>
    </citation>
    <scope>NUCLEOTIDE SEQUENCE [LARGE SCALE GENOMIC DNA]</scope>
</reference>
<keyword evidence="2" id="KW-1185">Reference proteome</keyword>
<dbReference type="Proteomes" id="UP000306261">
    <property type="component" value="Segment"/>
</dbReference>
<proteinExistence type="predicted"/>
<protein>
    <submittedName>
        <fullName evidence="1">Uncharacterized protein</fullName>
    </submittedName>
</protein>